<dbReference type="GO" id="GO:0000494">
    <property type="term" value="P:box C/D sno(s)RNA 3'-end processing"/>
    <property type="evidence" value="ECO:0007669"/>
    <property type="project" value="TreeGrafter"/>
</dbReference>
<dbReference type="Proteomes" id="UP000799436">
    <property type="component" value="Unassembled WGS sequence"/>
</dbReference>
<protein>
    <recommendedName>
        <fullName evidence="2">Swiss Army Knife RNA repair protein HAD domain-containing protein</fullName>
    </recommendedName>
</protein>
<evidence type="ECO:0000313" key="3">
    <source>
        <dbReference type="EMBL" id="KAF2774088.1"/>
    </source>
</evidence>
<dbReference type="Pfam" id="PF10307">
    <property type="entry name" value="HAD_SAK_1"/>
    <property type="match status" value="1"/>
</dbReference>
<organism evidence="3 4">
    <name type="scientific">Teratosphaeria nubilosa</name>
    <dbReference type="NCBI Taxonomy" id="161662"/>
    <lineage>
        <taxon>Eukaryota</taxon>
        <taxon>Fungi</taxon>
        <taxon>Dikarya</taxon>
        <taxon>Ascomycota</taxon>
        <taxon>Pezizomycotina</taxon>
        <taxon>Dothideomycetes</taxon>
        <taxon>Dothideomycetidae</taxon>
        <taxon>Mycosphaerellales</taxon>
        <taxon>Teratosphaeriaceae</taxon>
        <taxon>Teratosphaeria</taxon>
    </lineage>
</organism>
<reference evidence="3" key="1">
    <citation type="journal article" date="2020" name="Stud. Mycol.">
        <title>101 Dothideomycetes genomes: a test case for predicting lifestyles and emergence of pathogens.</title>
        <authorList>
            <person name="Haridas S."/>
            <person name="Albert R."/>
            <person name="Binder M."/>
            <person name="Bloem J."/>
            <person name="Labutti K."/>
            <person name="Salamov A."/>
            <person name="Andreopoulos B."/>
            <person name="Baker S."/>
            <person name="Barry K."/>
            <person name="Bills G."/>
            <person name="Bluhm B."/>
            <person name="Cannon C."/>
            <person name="Castanera R."/>
            <person name="Culley D."/>
            <person name="Daum C."/>
            <person name="Ezra D."/>
            <person name="Gonzalez J."/>
            <person name="Henrissat B."/>
            <person name="Kuo A."/>
            <person name="Liang C."/>
            <person name="Lipzen A."/>
            <person name="Lutzoni F."/>
            <person name="Magnuson J."/>
            <person name="Mondo S."/>
            <person name="Nolan M."/>
            <person name="Ohm R."/>
            <person name="Pangilinan J."/>
            <person name="Park H.-J."/>
            <person name="Ramirez L."/>
            <person name="Alfaro M."/>
            <person name="Sun H."/>
            <person name="Tritt A."/>
            <person name="Yoshinaga Y."/>
            <person name="Zwiers L.-H."/>
            <person name="Turgeon B."/>
            <person name="Goodwin S."/>
            <person name="Spatafora J."/>
            <person name="Crous P."/>
            <person name="Grigoriev I."/>
        </authorList>
    </citation>
    <scope>NUCLEOTIDE SEQUENCE</scope>
    <source>
        <strain evidence="3">CBS 116005</strain>
    </source>
</reference>
<name>A0A6G1LNS1_9PEZI</name>
<feature type="compositionally biased region" description="Gly residues" evidence="1">
    <location>
        <begin position="457"/>
        <end position="493"/>
    </location>
</feature>
<dbReference type="GO" id="GO:0031428">
    <property type="term" value="C:box C/D methylation guide snoRNP complex"/>
    <property type="evidence" value="ECO:0007669"/>
    <property type="project" value="TreeGrafter"/>
</dbReference>
<dbReference type="PANTHER" id="PTHR10335">
    <property type="entry name" value="RRNA 2-O-METHYLTRANSFERASE FIBRILLARIN"/>
    <property type="match status" value="1"/>
</dbReference>
<feature type="compositionally biased region" description="Gly residues" evidence="1">
    <location>
        <begin position="501"/>
        <end position="511"/>
    </location>
</feature>
<dbReference type="AlphaFoldDB" id="A0A6G1LNS1"/>
<dbReference type="PANTHER" id="PTHR10335:SF23">
    <property type="entry name" value="OB FOLD-CONTAINING PROTEIN, NUCLEIC ACID BINDING"/>
    <property type="match status" value="1"/>
</dbReference>
<evidence type="ECO:0000256" key="1">
    <source>
        <dbReference type="SAM" id="MobiDB-lite"/>
    </source>
</evidence>
<proteinExistence type="predicted"/>
<accession>A0A6G1LNS1</accession>
<dbReference type="EMBL" id="ML995809">
    <property type="protein sequence ID" value="KAF2774088.1"/>
    <property type="molecule type" value="Genomic_DNA"/>
</dbReference>
<dbReference type="GO" id="GO:0032040">
    <property type="term" value="C:small-subunit processome"/>
    <property type="evidence" value="ECO:0007669"/>
    <property type="project" value="TreeGrafter"/>
</dbReference>
<dbReference type="GO" id="GO:1990259">
    <property type="term" value="F:histone H2AQ104 methyltransferase activity"/>
    <property type="evidence" value="ECO:0007669"/>
    <property type="project" value="TreeGrafter"/>
</dbReference>
<feature type="region of interest" description="Disordered" evidence="1">
    <location>
        <begin position="414"/>
        <end position="533"/>
    </location>
</feature>
<evidence type="ECO:0000313" key="4">
    <source>
        <dbReference type="Proteomes" id="UP000799436"/>
    </source>
</evidence>
<evidence type="ECO:0000259" key="2">
    <source>
        <dbReference type="Pfam" id="PF10307"/>
    </source>
</evidence>
<dbReference type="GO" id="GO:0008649">
    <property type="term" value="F:rRNA methyltransferase activity"/>
    <property type="evidence" value="ECO:0007669"/>
    <property type="project" value="TreeGrafter"/>
</dbReference>
<gene>
    <name evidence="3" type="ORF">EJ03DRAFT_323428</name>
</gene>
<sequence length="533" mass="58953">MNGQAPIHTPTALKRWSCQDTELPPVEQVQRMHIYDFDNTLFASPLPNKHIWNMTTFGSLQAQDFLHHGGWWHNPNILAATGQGLVVEEARAWRGFWNETVVQCAELSAHEHDTLSVLLTGRSEAGFAPLVKRMLAARRLHFDMVCLKPAVSPSGDLFTSTLLFKQALLRDIIYTYPRASEIRLYDDRPKHVKAFRDYFFDLNKTLSSTLDAPRDPINAEVIQISEQETTMEPATEVAEVQRMINTHNQAILDGTAPRKAVPYKIKRSVFYTGYIIHQDDSERLKPLVKLPPGVPDQEVKYLANNILICPRPPPPSILDRVGGIGAKMRWRVTGVGHFEQRVWAARVEPVPPTAQIYTENKTPQVVLATRRNIKPIEATRILNWQPVPGGEFEFDTVVGEKVLLRIEEEVAGEDSYEASFPNAKNARKHPREEDFPPLGVPGRPKPQQRSQQNGAWGNRGGGYASQRGSGGNSGRGGGGAGRGGAGRGGGRGGFQPRRGASRGGGAGGNRGWVGYRSLDDSARGGYDTGGMEY</sequence>
<keyword evidence="4" id="KW-1185">Reference proteome</keyword>
<dbReference type="GO" id="GO:0003723">
    <property type="term" value="F:RNA binding"/>
    <property type="evidence" value="ECO:0007669"/>
    <property type="project" value="TreeGrafter"/>
</dbReference>
<feature type="domain" description="Swiss Army Knife RNA repair protein HAD" evidence="2">
    <location>
        <begin position="44"/>
        <end position="249"/>
    </location>
</feature>
<dbReference type="InterPro" id="IPR018812">
    <property type="entry name" value="SAK_HAD"/>
</dbReference>
<dbReference type="OrthoDB" id="5596992at2759"/>